<dbReference type="GO" id="GO:0006508">
    <property type="term" value="P:proteolysis"/>
    <property type="evidence" value="ECO:0007669"/>
    <property type="project" value="UniProtKB-KW"/>
</dbReference>
<dbReference type="FunFam" id="3.40.50.1460:FF:000008">
    <property type="entry name" value="caspase-8 isoform X1"/>
    <property type="match status" value="1"/>
</dbReference>
<dbReference type="InterPro" id="IPR002138">
    <property type="entry name" value="Pept_C14_p10"/>
</dbReference>
<dbReference type="Gene3D" id="1.10.533.10">
    <property type="entry name" value="Death Domain, Fas"/>
    <property type="match status" value="2"/>
</dbReference>
<evidence type="ECO:0000256" key="3">
    <source>
        <dbReference type="ARBA" id="ARBA00010134"/>
    </source>
</evidence>
<dbReference type="GO" id="GO:0051604">
    <property type="term" value="P:protein maturation"/>
    <property type="evidence" value="ECO:0007669"/>
    <property type="project" value="UniProtKB-ARBA"/>
</dbReference>
<evidence type="ECO:0000256" key="2">
    <source>
        <dbReference type="ARBA" id="ARBA00004496"/>
    </source>
</evidence>
<evidence type="ECO:0000259" key="20">
    <source>
        <dbReference type="PROSITE" id="PS50208"/>
    </source>
</evidence>
<keyword evidence="8" id="KW-0677">Repeat</keyword>
<gene>
    <name evidence="21" type="primary">CASP8</name>
</gene>
<name>A0A7G8Z9V9_LITLI</name>
<evidence type="ECO:0000256" key="11">
    <source>
        <dbReference type="ARBA" id="ARBA00023145"/>
    </source>
</evidence>
<dbReference type="SMART" id="SM00031">
    <property type="entry name" value="DED"/>
    <property type="match status" value="2"/>
</dbReference>
<dbReference type="EMBL" id="MT683537">
    <property type="protein sequence ID" value="QNL15268.1"/>
    <property type="molecule type" value="mRNA"/>
</dbReference>
<reference evidence="21" key="1">
    <citation type="journal article" date="2020" name="Fish Shellfish">
        <title>Toll-like signaling pathway in the transcriptome of Littorina littorea.</title>
        <authorList>
            <person name="Gorbushin A.M."/>
        </authorList>
    </citation>
    <scope>NUCLEOTIDE SEQUENCE</scope>
    <source>
        <tissue evidence="21">Kidney</tissue>
    </source>
</reference>
<dbReference type="GO" id="GO:0005634">
    <property type="term" value="C:nucleus"/>
    <property type="evidence" value="ECO:0007669"/>
    <property type="project" value="UniProtKB-SubCell"/>
</dbReference>
<evidence type="ECO:0000256" key="13">
    <source>
        <dbReference type="ARBA" id="ARBA00051626"/>
    </source>
</evidence>
<dbReference type="PANTHER" id="PTHR48169:SF7">
    <property type="entry name" value="CASPASE 10"/>
    <property type="match status" value="1"/>
</dbReference>
<evidence type="ECO:0000256" key="16">
    <source>
        <dbReference type="RuleBase" id="RU003971"/>
    </source>
</evidence>
<dbReference type="GO" id="GO:0005737">
    <property type="term" value="C:cytoplasm"/>
    <property type="evidence" value="ECO:0007669"/>
    <property type="project" value="UniProtKB-SubCell"/>
</dbReference>
<evidence type="ECO:0000259" key="18">
    <source>
        <dbReference type="PROSITE" id="PS50168"/>
    </source>
</evidence>
<keyword evidence="6" id="KW-0645">Protease</keyword>
<keyword evidence="7" id="KW-0053">Apoptosis</keyword>
<evidence type="ECO:0000256" key="1">
    <source>
        <dbReference type="ARBA" id="ARBA00004123"/>
    </source>
</evidence>
<feature type="domain" description="DED" evidence="18">
    <location>
        <begin position="18"/>
        <end position="96"/>
    </location>
</feature>
<dbReference type="InterPro" id="IPR033139">
    <property type="entry name" value="Caspase_cys_AS"/>
</dbReference>
<evidence type="ECO:0000256" key="17">
    <source>
        <dbReference type="SAM" id="MobiDB-lite"/>
    </source>
</evidence>
<evidence type="ECO:0000256" key="14">
    <source>
        <dbReference type="ARBA" id="ARBA00066479"/>
    </source>
</evidence>
<keyword evidence="12" id="KW-0539">Nucleus</keyword>
<dbReference type="CDD" id="cd00032">
    <property type="entry name" value="CASc"/>
    <property type="match status" value="1"/>
</dbReference>
<evidence type="ECO:0000256" key="8">
    <source>
        <dbReference type="ARBA" id="ARBA00022737"/>
    </source>
</evidence>
<evidence type="ECO:0000256" key="10">
    <source>
        <dbReference type="ARBA" id="ARBA00022807"/>
    </source>
</evidence>
<feature type="domain" description="Caspase family p10" evidence="19">
    <location>
        <begin position="646"/>
        <end position="732"/>
    </location>
</feature>
<feature type="domain" description="Caspase family p20" evidence="20">
    <location>
        <begin position="492"/>
        <end position="621"/>
    </location>
</feature>
<evidence type="ECO:0000313" key="21">
    <source>
        <dbReference type="EMBL" id="QNL15268.1"/>
    </source>
</evidence>
<evidence type="ECO:0000259" key="19">
    <source>
        <dbReference type="PROSITE" id="PS50207"/>
    </source>
</evidence>
<dbReference type="InterPro" id="IPR001875">
    <property type="entry name" value="DED_dom"/>
</dbReference>
<keyword evidence="4" id="KW-0963">Cytoplasm</keyword>
<dbReference type="SUPFAM" id="SSF47986">
    <property type="entry name" value="DEATH domain"/>
    <property type="match status" value="2"/>
</dbReference>
<dbReference type="EC" id="3.4.22.61" evidence="14"/>
<comment type="similarity">
    <text evidence="3 16">Belongs to the peptidase C14A family.</text>
</comment>
<dbReference type="InterPro" id="IPR016129">
    <property type="entry name" value="Caspase_his_AS"/>
</dbReference>
<keyword evidence="11" id="KW-0865">Zymogen</keyword>
<dbReference type="InterPro" id="IPR001309">
    <property type="entry name" value="Pept_C14_p20"/>
</dbReference>
<evidence type="ECO:0000256" key="7">
    <source>
        <dbReference type="ARBA" id="ARBA00022703"/>
    </source>
</evidence>
<evidence type="ECO:0000256" key="9">
    <source>
        <dbReference type="ARBA" id="ARBA00022801"/>
    </source>
</evidence>
<organism evidence="21">
    <name type="scientific">Littorina littorea</name>
    <name type="common">Common periwinkle</name>
    <dbReference type="NCBI Taxonomy" id="31216"/>
    <lineage>
        <taxon>Eukaryota</taxon>
        <taxon>Metazoa</taxon>
        <taxon>Spiralia</taxon>
        <taxon>Lophotrochozoa</taxon>
        <taxon>Mollusca</taxon>
        <taxon>Gastropoda</taxon>
        <taxon>Caenogastropoda</taxon>
        <taxon>Littorinimorpha</taxon>
        <taxon>Littorinoidea</taxon>
        <taxon>Littorinidae</taxon>
        <taxon>Littorina</taxon>
    </lineage>
</organism>
<dbReference type="PROSITE" id="PS50207">
    <property type="entry name" value="CASPASE_P10"/>
    <property type="match status" value="1"/>
</dbReference>
<evidence type="ECO:0000256" key="5">
    <source>
        <dbReference type="ARBA" id="ARBA00022553"/>
    </source>
</evidence>
<protein>
    <recommendedName>
        <fullName evidence="15">Caspase-8</fullName>
        <ecNumber evidence="14">3.4.22.61</ecNumber>
    </recommendedName>
</protein>
<evidence type="ECO:0000256" key="12">
    <source>
        <dbReference type="ARBA" id="ARBA00023242"/>
    </source>
</evidence>
<evidence type="ECO:0000256" key="4">
    <source>
        <dbReference type="ARBA" id="ARBA00022490"/>
    </source>
</evidence>
<feature type="compositionally biased region" description="Polar residues" evidence="17">
    <location>
        <begin position="251"/>
        <end position="265"/>
    </location>
</feature>
<dbReference type="Gene3D" id="3.40.50.1460">
    <property type="match status" value="1"/>
</dbReference>
<sequence>MTSQDRMQTDAQAQDQPDFMSAVMKIDNELHEEHVESMKFLCQGLVVSSKLKRVETAHELVSLLQSSNNVKQNDLFLLADLLQYIGRIDVLEEIGFEEKEVIFRRRQQGSSIKPFYVLLFQIAEELPMEDVKKAAFHYGKVPRSQTILSGLDLFTVMVQRQSIRPENVGLLKTIFDSLERKDLVELIERYSATRGDSVMRDLEDNFVRTMSFRGFNYGNMFSGGRQIPPGSGFGPSLDDFDVRDAPLPAPSQASEIGNTSMNTEPPSEGRMPPSAPPESLPYSIGSHGQVPEVPERNVAPSSHTPANNSHAQSKPPDGYDERIIPWSVLEILSQKIHAKYWPDVTEFLGVHIDTVRWDSTKTNRQMNIVLLNRWLAQTETQEADLLESRVKLIRALNYADCKLLAEQVAKLLNINYNNVADESMSSVGSGSHLNAVSSSASAAPVTTDSMSQHEIMEQEVDPAVGAARVEVTLVGRLPAVSPIPYYNMSNSPRGICIIINNRNFFRDRPEAKLMVAREGTEVDKMKLEKTFRGLNFLVSSHDDMTDSQMIQLMNEIAHMDHSHFDCFVCCILSHGVQGSLYGTNGMTVPVKDMTGPFRAQACPGLAGKPKLFFMQACQGKEKQTGHLNDIQMDSNLEEDAPSGELIPNEADFLLGYATVPGFVSYRSKSRGSWYVTKLAEMLQKYGYDHDILDILTLVNFEVGKGDALIEGGVFKQSPAPMYSLRKKLIFSRLR</sequence>
<dbReference type="PROSITE" id="PS50208">
    <property type="entry name" value="CASPASE_P20"/>
    <property type="match status" value="1"/>
</dbReference>
<dbReference type="GO" id="GO:0004197">
    <property type="term" value="F:cysteine-type endopeptidase activity"/>
    <property type="evidence" value="ECO:0007669"/>
    <property type="project" value="InterPro"/>
</dbReference>
<dbReference type="Pfam" id="PF00656">
    <property type="entry name" value="Peptidase_C14"/>
    <property type="match status" value="1"/>
</dbReference>
<dbReference type="SUPFAM" id="SSF52129">
    <property type="entry name" value="Caspase-like"/>
    <property type="match status" value="1"/>
</dbReference>
<feature type="domain" description="DED" evidence="18">
    <location>
        <begin position="114"/>
        <end position="189"/>
    </location>
</feature>
<dbReference type="PRINTS" id="PR00376">
    <property type="entry name" value="IL1BCENZYME"/>
</dbReference>
<dbReference type="InterPro" id="IPR029030">
    <property type="entry name" value="Caspase-like_dom_sf"/>
</dbReference>
<dbReference type="AlphaFoldDB" id="A0A7G8Z9V9"/>
<dbReference type="InterPro" id="IPR015917">
    <property type="entry name" value="Pept_C14A"/>
</dbReference>
<accession>A0A7G8Z9V9</accession>
<dbReference type="PROSITE" id="PS50168">
    <property type="entry name" value="DED"/>
    <property type="match status" value="2"/>
</dbReference>
<comment type="catalytic activity">
    <reaction evidence="13">
        <text>Strict requirement for Asp at position P1 and has a preferred cleavage sequence of (Leu/Asp/Val)-Glu-Thr-Asp-|-(Gly/Ser/Ala).</text>
        <dbReference type="EC" id="3.4.22.61"/>
    </reaction>
</comment>
<dbReference type="GO" id="GO:0042981">
    <property type="term" value="P:regulation of apoptotic process"/>
    <property type="evidence" value="ECO:0007669"/>
    <property type="project" value="InterPro"/>
</dbReference>
<dbReference type="GO" id="GO:0005886">
    <property type="term" value="C:plasma membrane"/>
    <property type="evidence" value="ECO:0007669"/>
    <property type="project" value="UniProtKB-ARBA"/>
</dbReference>
<dbReference type="InterPro" id="IPR011029">
    <property type="entry name" value="DEATH-like_dom_sf"/>
</dbReference>
<dbReference type="InterPro" id="IPR011600">
    <property type="entry name" value="Pept_C14_caspase"/>
</dbReference>
<feature type="region of interest" description="Disordered" evidence="17">
    <location>
        <begin position="226"/>
        <end position="319"/>
    </location>
</feature>
<keyword evidence="10" id="KW-0788">Thiol protease</keyword>
<dbReference type="PANTHER" id="PTHR48169">
    <property type="entry name" value="DED DOMAIN-CONTAINING PROTEIN"/>
    <property type="match status" value="1"/>
</dbReference>
<proteinExistence type="evidence at transcript level"/>
<comment type="subcellular location">
    <subcellularLocation>
        <location evidence="2">Cytoplasm</location>
    </subcellularLocation>
    <subcellularLocation>
        <location evidence="1">Nucleus</location>
    </subcellularLocation>
</comment>
<dbReference type="GO" id="GO:0006915">
    <property type="term" value="P:apoptotic process"/>
    <property type="evidence" value="ECO:0007669"/>
    <property type="project" value="UniProtKB-KW"/>
</dbReference>
<dbReference type="PROSITE" id="PS01121">
    <property type="entry name" value="CASPASE_HIS"/>
    <property type="match status" value="1"/>
</dbReference>
<dbReference type="Pfam" id="PF01335">
    <property type="entry name" value="DED"/>
    <property type="match status" value="2"/>
</dbReference>
<keyword evidence="9" id="KW-0378">Hydrolase</keyword>
<dbReference type="PROSITE" id="PS01122">
    <property type="entry name" value="CASPASE_CYS"/>
    <property type="match status" value="1"/>
</dbReference>
<dbReference type="SMART" id="SM00115">
    <property type="entry name" value="CASc"/>
    <property type="match status" value="1"/>
</dbReference>
<evidence type="ECO:0000256" key="6">
    <source>
        <dbReference type="ARBA" id="ARBA00022670"/>
    </source>
</evidence>
<evidence type="ECO:0000256" key="15">
    <source>
        <dbReference type="ARBA" id="ARBA00068172"/>
    </source>
</evidence>
<keyword evidence="5" id="KW-0597">Phosphoprotein</keyword>
<dbReference type="GO" id="GO:0032991">
    <property type="term" value="C:protein-containing complex"/>
    <property type="evidence" value="ECO:0007669"/>
    <property type="project" value="UniProtKB-ARBA"/>
</dbReference>
<feature type="compositionally biased region" description="Polar residues" evidence="17">
    <location>
        <begin position="299"/>
        <end position="312"/>
    </location>
</feature>